<organism evidence="9">
    <name type="scientific">Ostreococcus tauri</name>
    <name type="common">Marine green alga</name>
    <dbReference type="NCBI Taxonomy" id="70448"/>
    <lineage>
        <taxon>Eukaryota</taxon>
        <taxon>Viridiplantae</taxon>
        <taxon>Chlorophyta</taxon>
        <taxon>Mamiellophyceae</taxon>
        <taxon>Mamiellales</taxon>
        <taxon>Bathycoccaceae</taxon>
        <taxon>Ostreococcus</taxon>
    </lineage>
</organism>
<dbReference type="GO" id="GO:0000922">
    <property type="term" value="C:spindle pole"/>
    <property type="evidence" value="ECO:0007669"/>
    <property type="project" value="InterPro"/>
</dbReference>
<evidence type="ECO:0000259" key="7">
    <source>
        <dbReference type="Pfam" id="PF04130"/>
    </source>
</evidence>
<comment type="subcellular location">
    <subcellularLocation>
        <location evidence="1">Cytoplasm</location>
        <location evidence="1">Cytoskeleton</location>
    </subcellularLocation>
</comment>
<dbReference type="Proteomes" id="UP000195557">
    <property type="component" value="Unassembled WGS sequence"/>
</dbReference>
<evidence type="ECO:0000313" key="9">
    <source>
        <dbReference type="EMBL" id="OUS49536.1"/>
    </source>
</evidence>
<dbReference type="AlphaFoldDB" id="A0A1Y5IIZ9"/>
<dbReference type="GO" id="GO:0005874">
    <property type="term" value="C:microtubule"/>
    <property type="evidence" value="ECO:0007669"/>
    <property type="project" value="UniProtKB-KW"/>
</dbReference>
<feature type="region of interest" description="Disordered" evidence="6">
    <location>
        <begin position="39"/>
        <end position="59"/>
    </location>
</feature>
<keyword evidence="4" id="KW-0493">Microtubule</keyword>
<dbReference type="InterPro" id="IPR042241">
    <property type="entry name" value="GCP_C_sf"/>
</dbReference>
<proteinExistence type="inferred from homology"/>
<evidence type="ECO:0000259" key="8">
    <source>
        <dbReference type="Pfam" id="PF17681"/>
    </source>
</evidence>
<dbReference type="GO" id="GO:0051321">
    <property type="term" value="P:meiotic cell cycle"/>
    <property type="evidence" value="ECO:0007669"/>
    <property type="project" value="TreeGrafter"/>
</dbReference>
<feature type="compositionally biased region" description="Basic and acidic residues" evidence="6">
    <location>
        <begin position="762"/>
        <end position="776"/>
    </location>
</feature>
<dbReference type="Pfam" id="PF17681">
    <property type="entry name" value="GCP_N_terminal"/>
    <property type="match status" value="1"/>
</dbReference>
<feature type="domain" description="Gamma tubulin complex component C-terminal" evidence="7">
    <location>
        <begin position="413"/>
        <end position="751"/>
    </location>
</feature>
<name>A0A1Y5IIZ9_OSTTA</name>
<dbReference type="InterPro" id="IPR041470">
    <property type="entry name" value="GCP_N"/>
</dbReference>
<dbReference type="eggNOG" id="KOG2000">
    <property type="taxonomic scope" value="Eukaryota"/>
</dbReference>
<comment type="similarity">
    <text evidence="2">Belongs to the TUBGCP family.</text>
</comment>
<dbReference type="GO" id="GO:0051225">
    <property type="term" value="P:spindle assembly"/>
    <property type="evidence" value="ECO:0007669"/>
    <property type="project" value="TreeGrafter"/>
</dbReference>
<protein>
    <submittedName>
        <fullName evidence="9">Gamma-tubulin interacting protein-like protein</fullName>
    </submittedName>
</protein>
<keyword evidence="3" id="KW-0963">Cytoplasm</keyword>
<gene>
    <name evidence="9" type="ORF">BE221DRAFT_165778</name>
</gene>
<evidence type="ECO:0000256" key="6">
    <source>
        <dbReference type="SAM" id="MobiDB-lite"/>
    </source>
</evidence>
<dbReference type="InterPro" id="IPR007259">
    <property type="entry name" value="GCP"/>
</dbReference>
<dbReference type="GO" id="GO:0051011">
    <property type="term" value="F:microtubule minus-end binding"/>
    <property type="evidence" value="ECO:0007669"/>
    <property type="project" value="TreeGrafter"/>
</dbReference>
<evidence type="ECO:0000256" key="2">
    <source>
        <dbReference type="ARBA" id="ARBA00010337"/>
    </source>
</evidence>
<keyword evidence="5" id="KW-0206">Cytoskeleton</keyword>
<dbReference type="GO" id="GO:0000930">
    <property type="term" value="C:gamma-tubulin complex"/>
    <property type="evidence" value="ECO:0007669"/>
    <property type="project" value="TreeGrafter"/>
</dbReference>
<sequence>MAISDDVKMASGTLERGIARAGGMVRLELDAKARALAREERARGTRAAPRASDETASRALAGGDKGAMGLHAVGRRADAYRALEIENVTRGECDERDLVRDVLYACQGIDGEFVKFSPAEQAFVIAPNVNVSAGRRNLIKSLTEVGWLFKKVTSSLGDARTTGVDVETGEGSTRQAFQAAIQRELAEYYKLVAVLESQAQVPIIGFMPDGKDAPAAKGADAYLTLRRLFLWLADPLKTLRTLAILVDATYGHRGGAILAAIHKYSRHGDPSTTTLVRRILSASATPFLGMTQRWTVSGELDDPSREYFVRVDHAVPDKDLWRRKYEFDENMLPSFITQEQGRTIMRLGKSINFLRRCCDDSSWAPERAEILNEVEKAGGLDFENPDALAVLILETSKCIDGIVRRVLFERYKLGEHCQALKRYLLLGQGDLHESLLDLIGPSLDEPANSLSVFKLSGVLEQAVRSSSVQSDSSEFIDRLRVRLMPHLNEEIGWDVFTLEYVVNQPLTTIFTEHAMSKYLRVFNFLWRLKRVEHTLCGTWQMMKPTVSHMLTSEAAGGGPSGATLVAMLRDCHSLRGEMHSFMSNFQYYVMVEVLEVSWADLEEKFAKHSDLDEIIAAHEIFLDSVVQKALLGSKSQLVLQTLYALFEIMMSFREVAEGVFDIAAKVFEKKAATRERIAEREKNQQWGTYVGEESTSTDFIDKDELYATQGTLSRLRDDYSRALDGFLNLLPLQTHIDTQFLLFRLDFSDYYVARGIGPGDVSRPDARALKHSRWEETTPSPRLRRDRS</sequence>
<accession>A0A1Y5IIZ9</accession>
<dbReference type="PANTHER" id="PTHR19302">
    <property type="entry name" value="GAMMA TUBULIN COMPLEX PROTEIN"/>
    <property type="match status" value="1"/>
</dbReference>
<reference evidence="9" key="1">
    <citation type="submission" date="2017-04" db="EMBL/GenBank/DDBJ databases">
        <title>Population genomics of picophytoplankton unveils novel chromosome hypervariability.</title>
        <authorList>
            <consortium name="DOE Joint Genome Institute"/>
            <person name="Blanc-Mathieu R."/>
            <person name="Krasovec M."/>
            <person name="Hebrard M."/>
            <person name="Yau S."/>
            <person name="Desgranges E."/>
            <person name="Martin J."/>
            <person name="Schackwitz W."/>
            <person name="Kuo A."/>
            <person name="Salin G."/>
            <person name="Donnadieu C."/>
            <person name="Desdevises Y."/>
            <person name="Sanchez-Ferandin S."/>
            <person name="Moreau H."/>
            <person name="Rivals E."/>
            <person name="Grigoriev I.V."/>
            <person name="Grimsley N."/>
            <person name="Eyre-Walker A."/>
            <person name="Piganeau G."/>
        </authorList>
    </citation>
    <scope>NUCLEOTIDE SEQUENCE [LARGE SCALE GENOMIC DNA]</scope>
    <source>
        <strain evidence="9">RCC 1115</strain>
    </source>
</reference>
<evidence type="ECO:0000256" key="3">
    <source>
        <dbReference type="ARBA" id="ARBA00022490"/>
    </source>
</evidence>
<dbReference type="InterPro" id="IPR040457">
    <property type="entry name" value="GCP_C"/>
</dbReference>
<dbReference type="Gene3D" id="1.20.120.1900">
    <property type="entry name" value="Gamma-tubulin complex, C-terminal domain"/>
    <property type="match status" value="1"/>
</dbReference>
<feature type="region of interest" description="Disordered" evidence="6">
    <location>
        <begin position="762"/>
        <end position="788"/>
    </location>
</feature>
<dbReference type="EMBL" id="KZ155771">
    <property type="protein sequence ID" value="OUS49536.1"/>
    <property type="molecule type" value="Genomic_DNA"/>
</dbReference>
<dbReference type="GO" id="GO:0000278">
    <property type="term" value="P:mitotic cell cycle"/>
    <property type="evidence" value="ECO:0007669"/>
    <property type="project" value="TreeGrafter"/>
</dbReference>
<dbReference type="GO" id="GO:0043015">
    <property type="term" value="F:gamma-tubulin binding"/>
    <property type="evidence" value="ECO:0007669"/>
    <property type="project" value="InterPro"/>
</dbReference>
<dbReference type="GO" id="GO:0031122">
    <property type="term" value="P:cytoplasmic microtubule organization"/>
    <property type="evidence" value="ECO:0007669"/>
    <property type="project" value="TreeGrafter"/>
</dbReference>
<dbReference type="PANTHER" id="PTHR19302:SF14">
    <property type="entry name" value="GAMMA-TUBULIN COMPLEX COMPONENT 3"/>
    <property type="match status" value="1"/>
</dbReference>
<evidence type="ECO:0000256" key="1">
    <source>
        <dbReference type="ARBA" id="ARBA00004245"/>
    </source>
</evidence>
<evidence type="ECO:0000256" key="5">
    <source>
        <dbReference type="ARBA" id="ARBA00023212"/>
    </source>
</evidence>
<feature type="domain" description="Gamma tubulin complex component protein N-terminal" evidence="8">
    <location>
        <begin position="99"/>
        <end position="408"/>
    </location>
</feature>
<dbReference type="Pfam" id="PF04130">
    <property type="entry name" value="GCP_C_terminal"/>
    <property type="match status" value="1"/>
</dbReference>
<dbReference type="GO" id="GO:0007020">
    <property type="term" value="P:microtubule nucleation"/>
    <property type="evidence" value="ECO:0007669"/>
    <property type="project" value="InterPro"/>
</dbReference>
<evidence type="ECO:0000256" key="4">
    <source>
        <dbReference type="ARBA" id="ARBA00022701"/>
    </source>
</evidence>